<dbReference type="GO" id="GO:0016301">
    <property type="term" value="F:kinase activity"/>
    <property type="evidence" value="ECO:0007669"/>
    <property type="project" value="InterPro"/>
</dbReference>
<dbReference type="InterPro" id="IPR027417">
    <property type="entry name" value="P-loop_NTPase"/>
</dbReference>
<comment type="caution">
    <text evidence="4">The sequence shown here is derived from an EMBL/GenBank/DDBJ whole genome shotgun (WGS) entry which is preliminary data.</text>
</comment>
<reference evidence="4 5" key="1">
    <citation type="submission" date="2018-02" db="EMBL/GenBank/DDBJ databases">
        <title>Subsurface microbial communities from deep shales in Ohio and West Virginia, USA.</title>
        <authorList>
            <person name="Wrighton K."/>
        </authorList>
    </citation>
    <scope>NUCLEOTIDE SEQUENCE [LARGE SCALE GENOMIC DNA]</scope>
    <source>
        <strain evidence="4 5">MARC-MIP3H16</strain>
    </source>
</reference>
<dbReference type="Pfam" id="PF06414">
    <property type="entry name" value="Zeta_toxin"/>
    <property type="match status" value="1"/>
</dbReference>
<feature type="domain" description="Zeta toxin" evidence="3">
    <location>
        <begin position="6"/>
        <end position="143"/>
    </location>
</feature>
<name>A0AB36ZTD3_9BACT</name>
<gene>
    <name evidence="4" type="ORF">B0F89_13221</name>
</gene>
<dbReference type="InterPro" id="IPR010488">
    <property type="entry name" value="Zeta_toxin_domain"/>
</dbReference>
<evidence type="ECO:0000256" key="1">
    <source>
        <dbReference type="ARBA" id="ARBA00022741"/>
    </source>
</evidence>
<dbReference type="PANTHER" id="PTHR39206:SF1">
    <property type="entry name" value="SLL8004 PROTEIN"/>
    <property type="match status" value="1"/>
</dbReference>
<evidence type="ECO:0000313" key="4">
    <source>
        <dbReference type="EMBL" id="PPK59386.1"/>
    </source>
</evidence>
<keyword evidence="1" id="KW-0547">Nucleotide-binding</keyword>
<dbReference type="EMBL" id="PTIW01000032">
    <property type="protein sequence ID" value="PPK59386.1"/>
    <property type="molecule type" value="Genomic_DNA"/>
</dbReference>
<dbReference type="PANTHER" id="PTHR39206">
    <property type="entry name" value="SLL8004 PROTEIN"/>
    <property type="match status" value="1"/>
</dbReference>
<sequence>MIDDKIFYIIAGANGSGKTTFALNYTALNELDFINADEIAKSYDPYDISKYKVKAGKEFFKQLEINLNNNRSFMIESTLSGKYLKNVIYKAKEKGFNVLLIYLFLETETENISRVKNRVLNGGHNVPKEDIKRRYYRSRKLFWNIYKDIVDKWILFFNGDDDYEMVANQDEIFIDYLYENFVKEIK</sequence>
<dbReference type="SUPFAM" id="SSF52540">
    <property type="entry name" value="P-loop containing nucleoside triphosphate hydrolases"/>
    <property type="match status" value="1"/>
</dbReference>
<dbReference type="Proteomes" id="UP000239861">
    <property type="component" value="Unassembled WGS sequence"/>
</dbReference>
<evidence type="ECO:0000313" key="5">
    <source>
        <dbReference type="Proteomes" id="UP000239861"/>
    </source>
</evidence>
<keyword evidence="2" id="KW-0067">ATP-binding</keyword>
<proteinExistence type="predicted"/>
<dbReference type="AlphaFoldDB" id="A0AB36ZTD3"/>
<accession>A0AB36ZTD3</accession>
<organism evidence="4 5">
    <name type="scientific">Malaciobacter marinus</name>
    <dbReference type="NCBI Taxonomy" id="505249"/>
    <lineage>
        <taxon>Bacteria</taxon>
        <taxon>Pseudomonadati</taxon>
        <taxon>Campylobacterota</taxon>
        <taxon>Epsilonproteobacteria</taxon>
        <taxon>Campylobacterales</taxon>
        <taxon>Arcobacteraceae</taxon>
        <taxon>Malaciobacter</taxon>
    </lineage>
</organism>
<dbReference type="Gene3D" id="3.40.50.300">
    <property type="entry name" value="P-loop containing nucleotide triphosphate hydrolases"/>
    <property type="match status" value="1"/>
</dbReference>
<evidence type="ECO:0000259" key="3">
    <source>
        <dbReference type="Pfam" id="PF06414"/>
    </source>
</evidence>
<dbReference type="GO" id="GO:0005524">
    <property type="term" value="F:ATP binding"/>
    <property type="evidence" value="ECO:0007669"/>
    <property type="project" value="UniProtKB-KW"/>
</dbReference>
<dbReference type="RefSeq" id="WP_104412674.1">
    <property type="nucleotide sequence ID" value="NZ_PTIW01000032.1"/>
</dbReference>
<protein>
    <submittedName>
        <fullName evidence="4">ABC-type ATPase</fullName>
    </submittedName>
</protein>
<evidence type="ECO:0000256" key="2">
    <source>
        <dbReference type="ARBA" id="ARBA00022840"/>
    </source>
</evidence>